<proteinExistence type="predicted"/>
<accession>A0ABV3P713</accession>
<dbReference type="SMART" id="SM00886">
    <property type="entry name" value="Dabb"/>
    <property type="match status" value="1"/>
</dbReference>
<gene>
    <name evidence="2" type="ORF">AB1207_11695</name>
</gene>
<dbReference type="Pfam" id="PF07876">
    <property type="entry name" value="Dabb"/>
    <property type="match status" value="1"/>
</dbReference>
<dbReference type="PROSITE" id="PS51502">
    <property type="entry name" value="S_R_A_B_BARREL"/>
    <property type="match status" value="1"/>
</dbReference>
<evidence type="ECO:0000313" key="2">
    <source>
        <dbReference type="EMBL" id="MEW9265414.1"/>
    </source>
</evidence>
<dbReference type="SUPFAM" id="SSF54909">
    <property type="entry name" value="Dimeric alpha+beta barrel"/>
    <property type="match status" value="1"/>
</dbReference>
<dbReference type="InterPro" id="IPR013097">
    <property type="entry name" value="Dabb"/>
</dbReference>
<organism evidence="2 3">
    <name type="scientific">Kineococcus endophyticus</name>
    <dbReference type="NCBI Taxonomy" id="1181883"/>
    <lineage>
        <taxon>Bacteria</taxon>
        <taxon>Bacillati</taxon>
        <taxon>Actinomycetota</taxon>
        <taxon>Actinomycetes</taxon>
        <taxon>Kineosporiales</taxon>
        <taxon>Kineosporiaceae</taxon>
        <taxon>Kineococcus</taxon>
    </lineage>
</organism>
<comment type="caution">
    <text evidence="2">The sequence shown here is derived from an EMBL/GenBank/DDBJ whole genome shotgun (WGS) entry which is preliminary data.</text>
</comment>
<evidence type="ECO:0000313" key="3">
    <source>
        <dbReference type="Proteomes" id="UP001555826"/>
    </source>
</evidence>
<name>A0ABV3P713_9ACTN</name>
<sequence length="99" mass="11238">MIQHTVVFTLVHEPGSPAEAEFLTTARRDLGALEGVGGFTVHRQVSVKSPGSWQFSMVFADQEAYDAYDAHPVHRAFVADRWAREVAEFHEYDFVRWDG</sequence>
<dbReference type="Gene3D" id="3.30.70.100">
    <property type="match status" value="1"/>
</dbReference>
<dbReference type="RefSeq" id="WP_367638478.1">
    <property type="nucleotide sequence ID" value="NZ_JBFNQN010000007.1"/>
</dbReference>
<feature type="domain" description="Stress-response A/B barrel" evidence="1">
    <location>
        <begin position="2"/>
        <end position="94"/>
    </location>
</feature>
<reference evidence="2 3" key="1">
    <citation type="submission" date="2024-07" db="EMBL/GenBank/DDBJ databases">
        <authorList>
            <person name="Thanompreechachai J."/>
            <person name="Duangmal K."/>
        </authorList>
    </citation>
    <scope>NUCLEOTIDE SEQUENCE [LARGE SCALE GENOMIC DNA]</scope>
    <source>
        <strain evidence="2 3">KCTC 19886</strain>
    </source>
</reference>
<evidence type="ECO:0000259" key="1">
    <source>
        <dbReference type="PROSITE" id="PS51502"/>
    </source>
</evidence>
<dbReference type="Proteomes" id="UP001555826">
    <property type="component" value="Unassembled WGS sequence"/>
</dbReference>
<dbReference type="EMBL" id="JBFNQN010000007">
    <property type="protein sequence ID" value="MEW9265414.1"/>
    <property type="molecule type" value="Genomic_DNA"/>
</dbReference>
<protein>
    <submittedName>
        <fullName evidence="2">Dabb family protein</fullName>
    </submittedName>
</protein>
<dbReference type="InterPro" id="IPR011008">
    <property type="entry name" value="Dimeric_a/b-barrel"/>
</dbReference>
<keyword evidence="3" id="KW-1185">Reference proteome</keyword>